<dbReference type="Proteomes" id="UP000185663">
    <property type="component" value="Chromosome I"/>
</dbReference>
<dbReference type="AlphaFoldDB" id="A0A1H1TSD7"/>
<gene>
    <name evidence="2" type="ORF">SAMN04489860_1985</name>
</gene>
<dbReference type="RefSeq" id="WP_083372405.1">
    <property type="nucleotide sequence ID" value="NZ_LT629776.1"/>
</dbReference>
<dbReference type="InterPro" id="IPR029063">
    <property type="entry name" value="SAM-dependent_MTases_sf"/>
</dbReference>
<evidence type="ECO:0000256" key="1">
    <source>
        <dbReference type="SAM" id="MobiDB-lite"/>
    </source>
</evidence>
<reference evidence="3" key="1">
    <citation type="submission" date="2016-10" db="EMBL/GenBank/DDBJ databases">
        <authorList>
            <person name="Varghese N."/>
            <person name="Submissions S."/>
        </authorList>
    </citation>
    <scope>NUCLEOTIDE SEQUENCE [LARGE SCALE GENOMIC DNA]</scope>
    <source>
        <strain evidence="3">DSM 22126</strain>
    </source>
</reference>
<accession>A0A1H1TSD7</accession>
<evidence type="ECO:0008006" key="4">
    <source>
        <dbReference type="Google" id="ProtNLM"/>
    </source>
</evidence>
<dbReference type="CDD" id="cd02440">
    <property type="entry name" value="AdoMet_MTases"/>
    <property type="match status" value="1"/>
</dbReference>
<dbReference type="NCBIfam" id="NF037959">
    <property type="entry name" value="MFS_SpdSyn"/>
    <property type="match status" value="1"/>
</dbReference>
<keyword evidence="3" id="KW-1185">Reference proteome</keyword>
<dbReference type="Gene3D" id="3.40.50.150">
    <property type="entry name" value="Vaccinia Virus protein VP39"/>
    <property type="match status" value="1"/>
</dbReference>
<sequence length="270" mass="29035">MAPTFPEGAVPTTTGTARLERDPDRPRAFTVVVNDAPSSYVDLDDPGFLAFEYMQQMAALVDLLDGPLEAVHLGAAGCALPRYIDHTRRGSRQLGVDVDAVLLERVREWFDLPRSPRLRLRAGDARAAVATLRDGSADLVVRDVFDGATTPPHLTTVEATDDVLRVLRDDGIYLVNCADRPPLAGLASELATLRAAGLSDEHVAVVAEPALFKRRRYGNFVVAASRVHTFDDAALGRALRTQPVPAHLVTGPGLEALRGTAAPRHDDPGP</sequence>
<protein>
    <recommendedName>
        <fullName evidence="4">Spermidine synthase</fullName>
    </recommendedName>
</protein>
<dbReference type="OrthoDB" id="8221452at2"/>
<evidence type="ECO:0000313" key="2">
    <source>
        <dbReference type="EMBL" id="SDS63044.1"/>
    </source>
</evidence>
<dbReference type="eggNOG" id="COG2521">
    <property type="taxonomic scope" value="Bacteria"/>
</dbReference>
<dbReference type="STRING" id="545619.SAMN04489860_1985"/>
<feature type="region of interest" description="Disordered" evidence="1">
    <location>
        <begin position="1"/>
        <end position="21"/>
    </location>
</feature>
<dbReference type="EMBL" id="LT629776">
    <property type="protein sequence ID" value="SDS63044.1"/>
    <property type="molecule type" value="Genomic_DNA"/>
</dbReference>
<evidence type="ECO:0000313" key="3">
    <source>
        <dbReference type="Proteomes" id="UP000185663"/>
    </source>
</evidence>
<proteinExistence type="predicted"/>
<organism evidence="2 3">
    <name type="scientific">Paraoerskovia marina</name>
    <dbReference type="NCBI Taxonomy" id="545619"/>
    <lineage>
        <taxon>Bacteria</taxon>
        <taxon>Bacillati</taxon>
        <taxon>Actinomycetota</taxon>
        <taxon>Actinomycetes</taxon>
        <taxon>Micrococcales</taxon>
        <taxon>Cellulomonadaceae</taxon>
        <taxon>Paraoerskovia</taxon>
    </lineage>
</organism>
<dbReference type="SUPFAM" id="SSF53335">
    <property type="entry name" value="S-adenosyl-L-methionine-dependent methyltransferases"/>
    <property type="match status" value="1"/>
</dbReference>
<name>A0A1H1TSD7_9CELL</name>